<gene>
    <name evidence="1" type="ORF">EDD34_0482</name>
</gene>
<dbReference type="AlphaFoldDB" id="A0A3N4YN68"/>
<organism evidence="1 2">
    <name type="scientific">Myceligenerans xiligouense</name>
    <dbReference type="NCBI Taxonomy" id="253184"/>
    <lineage>
        <taxon>Bacteria</taxon>
        <taxon>Bacillati</taxon>
        <taxon>Actinomycetota</taxon>
        <taxon>Actinomycetes</taxon>
        <taxon>Micrococcales</taxon>
        <taxon>Promicromonosporaceae</taxon>
        <taxon>Myceligenerans</taxon>
    </lineage>
</organism>
<reference evidence="1 2" key="1">
    <citation type="submission" date="2018-11" db="EMBL/GenBank/DDBJ databases">
        <title>Sequencing the genomes of 1000 actinobacteria strains.</title>
        <authorList>
            <person name="Klenk H.-P."/>
        </authorList>
    </citation>
    <scope>NUCLEOTIDE SEQUENCE [LARGE SCALE GENOMIC DNA]</scope>
    <source>
        <strain evidence="1 2">DSM 15700</strain>
    </source>
</reference>
<comment type="caution">
    <text evidence="1">The sequence shown here is derived from an EMBL/GenBank/DDBJ whole genome shotgun (WGS) entry which is preliminary data.</text>
</comment>
<keyword evidence="2" id="KW-1185">Reference proteome</keyword>
<sequence length="51" mass="5516">MFRSAGLDVIRGRVEATVVVSPARIAGSVLLVVESLVRRRRAAHPGAREYA</sequence>
<dbReference type="EMBL" id="RKQZ01000001">
    <property type="protein sequence ID" value="RPF19910.1"/>
    <property type="molecule type" value="Genomic_DNA"/>
</dbReference>
<accession>A0A3N4YN68</accession>
<dbReference type="RefSeq" id="WP_170176943.1">
    <property type="nucleotide sequence ID" value="NZ_RKQZ01000001.1"/>
</dbReference>
<name>A0A3N4YN68_9MICO</name>
<proteinExistence type="predicted"/>
<evidence type="ECO:0000313" key="1">
    <source>
        <dbReference type="EMBL" id="RPF19910.1"/>
    </source>
</evidence>
<evidence type="ECO:0000313" key="2">
    <source>
        <dbReference type="Proteomes" id="UP000280501"/>
    </source>
</evidence>
<dbReference type="Proteomes" id="UP000280501">
    <property type="component" value="Unassembled WGS sequence"/>
</dbReference>
<protein>
    <submittedName>
        <fullName evidence="1">Uncharacterized protein</fullName>
    </submittedName>
</protein>